<reference evidence="3" key="1">
    <citation type="submission" date="2011-08" db="EMBL/GenBank/DDBJ databases">
        <authorList>
            <person name="Rombauts S."/>
        </authorList>
    </citation>
    <scope>NUCLEOTIDE SEQUENCE</scope>
    <source>
        <strain evidence="3">London</strain>
    </source>
</reference>
<dbReference type="HOGENOM" id="CLU_3191941_0_0_1"/>
<protein>
    <submittedName>
        <fullName evidence="2">Uncharacterized protein</fullName>
    </submittedName>
</protein>
<keyword evidence="3" id="KW-1185">Reference proteome</keyword>
<name>T1KF21_TETUR</name>
<sequence>MVSNEISTKLQSANSKDVEHDDGFIGMATKKQGNKMRRRRRRRWRGKKAKLIPFFTHDDGDIGVDDYDI</sequence>
<organism evidence="2 3">
    <name type="scientific">Tetranychus urticae</name>
    <name type="common">Two-spotted spider mite</name>
    <dbReference type="NCBI Taxonomy" id="32264"/>
    <lineage>
        <taxon>Eukaryota</taxon>
        <taxon>Metazoa</taxon>
        <taxon>Ecdysozoa</taxon>
        <taxon>Arthropoda</taxon>
        <taxon>Chelicerata</taxon>
        <taxon>Arachnida</taxon>
        <taxon>Acari</taxon>
        <taxon>Acariformes</taxon>
        <taxon>Trombidiformes</taxon>
        <taxon>Prostigmata</taxon>
        <taxon>Eleutherengona</taxon>
        <taxon>Raphignathae</taxon>
        <taxon>Tetranychoidea</taxon>
        <taxon>Tetranychidae</taxon>
        <taxon>Tetranychus</taxon>
    </lineage>
</organism>
<reference evidence="2" key="2">
    <citation type="submission" date="2015-06" db="UniProtKB">
        <authorList>
            <consortium name="EnsemblMetazoa"/>
        </authorList>
    </citation>
    <scope>IDENTIFICATION</scope>
</reference>
<evidence type="ECO:0000256" key="1">
    <source>
        <dbReference type="SAM" id="MobiDB-lite"/>
    </source>
</evidence>
<evidence type="ECO:0000313" key="3">
    <source>
        <dbReference type="Proteomes" id="UP000015104"/>
    </source>
</evidence>
<feature type="compositionally biased region" description="Polar residues" evidence="1">
    <location>
        <begin position="1"/>
        <end position="15"/>
    </location>
</feature>
<feature type="region of interest" description="Disordered" evidence="1">
    <location>
        <begin position="1"/>
        <end position="44"/>
    </location>
</feature>
<dbReference type="Proteomes" id="UP000015104">
    <property type="component" value="Unassembled WGS sequence"/>
</dbReference>
<accession>T1KF21</accession>
<proteinExistence type="predicted"/>
<dbReference type="AlphaFoldDB" id="T1KF21"/>
<dbReference type="EMBL" id="CAEY01000030">
    <property type="status" value="NOT_ANNOTATED_CDS"/>
    <property type="molecule type" value="Genomic_DNA"/>
</dbReference>
<dbReference type="EnsemblMetazoa" id="tetur10g01550.1">
    <property type="protein sequence ID" value="tetur10g01550.1"/>
    <property type="gene ID" value="tetur10g01550"/>
</dbReference>
<feature type="compositionally biased region" description="Basic residues" evidence="1">
    <location>
        <begin position="32"/>
        <end position="44"/>
    </location>
</feature>
<evidence type="ECO:0000313" key="2">
    <source>
        <dbReference type="EnsemblMetazoa" id="tetur10g01550.1"/>
    </source>
</evidence>